<organism evidence="6 7">
    <name type="scientific">Angiostrongylus cantonensis</name>
    <name type="common">Rat lungworm</name>
    <dbReference type="NCBI Taxonomy" id="6313"/>
    <lineage>
        <taxon>Eukaryota</taxon>
        <taxon>Metazoa</taxon>
        <taxon>Ecdysozoa</taxon>
        <taxon>Nematoda</taxon>
        <taxon>Chromadorea</taxon>
        <taxon>Rhabditida</taxon>
        <taxon>Rhabditina</taxon>
        <taxon>Rhabditomorpha</taxon>
        <taxon>Strongyloidea</taxon>
        <taxon>Metastrongylidae</taxon>
        <taxon>Angiostrongylus</taxon>
    </lineage>
</organism>
<dbReference type="WBParaSite" id="ACAC_0001303201-mRNA-1">
    <property type="protein sequence ID" value="ACAC_0001303201-mRNA-1"/>
    <property type="gene ID" value="ACAC_0001303201"/>
</dbReference>
<dbReference type="AlphaFoldDB" id="A0A158PCS9"/>
<keyword evidence="3" id="KW-0862">Zinc</keyword>
<dbReference type="Pfam" id="PF05253">
    <property type="entry name" value="zf-U11-48K"/>
    <property type="match status" value="1"/>
</dbReference>
<evidence type="ECO:0000313" key="6">
    <source>
        <dbReference type="Proteomes" id="UP000035642"/>
    </source>
</evidence>
<sequence length="311" mass="34674">MLCAVRPLRRTAIVQTSWYRNNNMGDRSGLNCTKSDQSDCSSQEDSSEGSSPRDNMSTSSTHYYSDREGEKSGFGNDNSESVNEDRRIQEGEHQRIRTPSLSDDDDESFGESCGPLVMCRYNPTHIIYEIDIDSHERSCEDRALLERYGGKTSGASTAATSISSAVVNSVTVSPHASSSVARKSAKHREEFAIDSRGVFCCRSEMLGNTAAYFETEQVISSSPVAKALRTDYTVCRLYQQPCLHNTQVSLRPERYTIVVEDKPERPVCEAEHMTHFLSHGYQVITHIMTYAGLMTVAETPTMPFNSSEDHC</sequence>
<evidence type="ECO:0000313" key="7">
    <source>
        <dbReference type="WBParaSite" id="ACAC_0001303201-mRNA-1"/>
    </source>
</evidence>
<feature type="compositionally biased region" description="Polar residues" evidence="4">
    <location>
        <begin position="24"/>
        <end position="34"/>
    </location>
</feature>
<dbReference type="InterPro" id="IPR022776">
    <property type="entry name" value="TRM13/UPF0224_CHHC_Znf_dom"/>
</dbReference>
<evidence type="ECO:0000256" key="4">
    <source>
        <dbReference type="SAM" id="MobiDB-lite"/>
    </source>
</evidence>
<keyword evidence="1" id="KW-0479">Metal-binding</keyword>
<proteinExistence type="predicted"/>
<evidence type="ECO:0000256" key="2">
    <source>
        <dbReference type="ARBA" id="ARBA00022771"/>
    </source>
</evidence>
<feature type="compositionally biased region" description="Basic and acidic residues" evidence="4">
    <location>
        <begin position="83"/>
        <end position="95"/>
    </location>
</feature>
<feature type="compositionally biased region" description="Low complexity" evidence="4">
    <location>
        <begin position="38"/>
        <end position="50"/>
    </location>
</feature>
<evidence type="ECO:0000256" key="1">
    <source>
        <dbReference type="ARBA" id="ARBA00022723"/>
    </source>
</evidence>
<reference evidence="7" key="2">
    <citation type="submission" date="2016-04" db="UniProtKB">
        <authorList>
            <consortium name="WormBaseParasite"/>
        </authorList>
    </citation>
    <scope>IDENTIFICATION</scope>
</reference>
<feature type="compositionally biased region" description="Polar residues" evidence="4">
    <location>
        <begin position="52"/>
        <end position="63"/>
    </location>
</feature>
<accession>A0A158PCS9</accession>
<feature type="domain" description="CHHC U11-48K-type" evidence="5">
    <location>
        <begin position="116"/>
        <end position="143"/>
    </location>
</feature>
<dbReference type="GO" id="GO:0008270">
    <property type="term" value="F:zinc ion binding"/>
    <property type="evidence" value="ECO:0007669"/>
    <property type="project" value="UniProtKB-KW"/>
</dbReference>
<dbReference type="Proteomes" id="UP000035642">
    <property type="component" value="Unassembled WGS sequence"/>
</dbReference>
<evidence type="ECO:0000256" key="3">
    <source>
        <dbReference type="ARBA" id="ARBA00022833"/>
    </source>
</evidence>
<evidence type="ECO:0000259" key="5">
    <source>
        <dbReference type="PROSITE" id="PS51800"/>
    </source>
</evidence>
<keyword evidence="6" id="KW-1185">Reference proteome</keyword>
<feature type="region of interest" description="Disordered" evidence="4">
    <location>
        <begin position="24"/>
        <end position="109"/>
    </location>
</feature>
<dbReference type="PROSITE" id="PS51800">
    <property type="entry name" value="ZF_CHHC_U11_48K"/>
    <property type="match status" value="1"/>
</dbReference>
<reference evidence="6" key="1">
    <citation type="submission" date="2012-09" db="EMBL/GenBank/DDBJ databases">
        <authorList>
            <person name="Martin A.A."/>
        </authorList>
    </citation>
    <scope>NUCLEOTIDE SEQUENCE</scope>
</reference>
<keyword evidence="2" id="KW-0863">Zinc-finger</keyword>
<protein>
    <submittedName>
        <fullName evidence="7">CHHC U11-48K-type domain-containing protein</fullName>
    </submittedName>
</protein>
<name>A0A158PCS9_ANGCA</name>